<dbReference type="EMBL" id="CAXHTA020000012">
    <property type="protein sequence ID" value="CAL5225586.1"/>
    <property type="molecule type" value="Genomic_DNA"/>
</dbReference>
<evidence type="ECO:0000313" key="4">
    <source>
        <dbReference type="Proteomes" id="UP001497392"/>
    </source>
</evidence>
<feature type="transmembrane region" description="Helical" evidence="2">
    <location>
        <begin position="116"/>
        <end position="136"/>
    </location>
</feature>
<reference evidence="3 4" key="1">
    <citation type="submission" date="2024-06" db="EMBL/GenBank/DDBJ databases">
        <authorList>
            <person name="Kraege A."/>
            <person name="Thomma B."/>
        </authorList>
    </citation>
    <scope>NUCLEOTIDE SEQUENCE [LARGE SCALE GENOMIC DNA]</scope>
</reference>
<keyword evidence="2" id="KW-1133">Transmembrane helix</keyword>
<gene>
    <name evidence="3" type="primary">g8432</name>
    <name evidence="3" type="ORF">VP750_LOCUS7245</name>
</gene>
<feature type="transmembrane region" description="Helical" evidence="2">
    <location>
        <begin position="350"/>
        <end position="367"/>
    </location>
</feature>
<evidence type="ECO:0000256" key="1">
    <source>
        <dbReference type="SAM" id="MobiDB-lite"/>
    </source>
</evidence>
<keyword evidence="2" id="KW-0812">Transmembrane</keyword>
<feature type="transmembrane region" description="Helical" evidence="2">
    <location>
        <begin position="276"/>
        <end position="298"/>
    </location>
</feature>
<protein>
    <submittedName>
        <fullName evidence="3">G8432 protein</fullName>
    </submittedName>
</protein>
<organism evidence="3 4">
    <name type="scientific">Coccomyxa viridis</name>
    <dbReference type="NCBI Taxonomy" id="1274662"/>
    <lineage>
        <taxon>Eukaryota</taxon>
        <taxon>Viridiplantae</taxon>
        <taxon>Chlorophyta</taxon>
        <taxon>core chlorophytes</taxon>
        <taxon>Trebouxiophyceae</taxon>
        <taxon>Trebouxiophyceae incertae sedis</taxon>
        <taxon>Coccomyxaceae</taxon>
        <taxon>Coccomyxa</taxon>
    </lineage>
</organism>
<dbReference type="Proteomes" id="UP001497392">
    <property type="component" value="Unassembled WGS sequence"/>
</dbReference>
<evidence type="ECO:0000313" key="3">
    <source>
        <dbReference type="EMBL" id="CAL5225586.1"/>
    </source>
</evidence>
<feature type="region of interest" description="Disordered" evidence="1">
    <location>
        <begin position="186"/>
        <end position="210"/>
    </location>
</feature>
<feature type="transmembrane region" description="Helical" evidence="2">
    <location>
        <begin position="237"/>
        <end position="264"/>
    </location>
</feature>
<evidence type="ECO:0000256" key="2">
    <source>
        <dbReference type="SAM" id="Phobius"/>
    </source>
</evidence>
<keyword evidence="2" id="KW-0472">Membrane</keyword>
<sequence>MSDVPLEVKHPQHWNLLHTHGLIPRLHATQASFHDSRLDAKIKWHSRDHRKGRRVRIEGEHEKVRVRHHWPRLWGFEFGNISWWVAQLFTWGSAVWCVNGWYSLFPLSDEVTTANIVGWTALVGGTLFEAGAYAMVVEAVNRGHTVRFGYEVKKHLEADVRYLHKVRGSGAYSLTELADKLLPEGGEDSAPGMSNGDAHSSSSGQPRAYKDDAMRNQSAEAARDYQWKWWGYRWNQLGYVASFITFCGATIFWISTITGVPGVLPAEPTHIAEWDILFWFPQVLGSCCFITAAILFMLETQPSWWHIKPFDLGWHVGFWNLIGGLGFWLCGFFGFFAYPEQKYQRWGMSCSTFWGAWAFLLGSYIQLVEMLN</sequence>
<feature type="transmembrane region" description="Helical" evidence="2">
    <location>
        <begin position="318"/>
        <end position="338"/>
    </location>
</feature>
<feature type="transmembrane region" description="Helical" evidence="2">
    <location>
        <begin position="81"/>
        <end position="104"/>
    </location>
</feature>
<keyword evidence="4" id="KW-1185">Reference proteome</keyword>
<proteinExistence type="predicted"/>
<accession>A0ABP1G0C2</accession>
<comment type="caution">
    <text evidence="3">The sequence shown here is derived from an EMBL/GenBank/DDBJ whole genome shotgun (WGS) entry which is preliminary data.</text>
</comment>
<name>A0ABP1G0C2_9CHLO</name>